<dbReference type="InterPro" id="IPR035069">
    <property type="entry name" value="TTHA1013/TTHA0281-like"/>
</dbReference>
<dbReference type="Proteomes" id="UP001157733">
    <property type="component" value="Chromosome"/>
</dbReference>
<accession>A0ABN8W2W4</accession>
<gene>
    <name evidence="1" type="ORF">NSPWAT_2184</name>
</gene>
<organism evidence="1 2">
    <name type="scientific">Nitrospina watsonii</name>
    <dbReference type="NCBI Taxonomy" id="1323948"/>
    <lineage>
        <taxon>Bacteria</taxon>
        <taxon>Pseudomonadati</taxon>
        <taxon>Nitrospinota/Tectimicrobiota group</taxon>
        <taxon>Nitrospinota</taxon>
        <taxon>Nitrospinia</taxon>
        <taxon>Nitrospinales</taxon>
        <taxon>Nitrospinaceae</taxon>
        <taxon>Nitrospina</taxon>
    </lineage>
</organism>
<protein>
    <recommendedName>
        <fullName evidence="3">HicB-like antitoxin of toxin-antitoxin system domain-containing protein</fullName>
    </recommendedName>
</protein>
<dbReference type="RefSeq" id="WP_282011897.1">
    <property type="nucleotide sequence ID" value="NZ_OX336137.1"/>
</dbReference>
<evidence type="ECO:0000313" key="1">
    <source>
        <dbReference type="EMBL" id="CAI2719040.1"/>
    </source>
</evidence>
<dbReference type="Gene3D" id="3.30.160.250">
    <property type="match status" value="1"/>
</dbReference>
<sequence>MSHNVSFHLKMPIQVKKKDSHFVAGSSVLDVWSQGEDRDKAIQNAQEAIALFLESCFDRGTLDDVLKECGFISFSKSGVPRELAKAIPSAEDEFEADIDIPLAINP</sequence>
<proteinExistence type="predicted"/>
<evidence type="ECO:0000313" key="2">
    <source>
        <dbReference type="Proteomes" id="UP001157733"/>
    </source>
</evidence>
<keyword evidence="2" id="KW-1185">Reference proteome</keyword>
<evidence type="ECO:0008006" key="3">
    <source>
        <dbReference type="Google" id="ProtNLM"/>
    </source>
</evidence>
<dbReference type="EMBL" id="OX336137">
    <property type="protein sequence ID" value="CAI2719040.1"/>
    <property type="molecule type" value="Genomic_DNA"/>
</dbReference>
<dbReference type="SUPFAM" id="SSF143100">
    <property type="entry name" value="TTHA1013/TTHA0281-like"/>
    <property type="match status" value="1"/>
</dbReference>
<reference evidence="1 2" key="1">
    <citation type="submission" date="2022-09" db="EMBL/GenBank/DDBJ databases">
        <authorList>
            <person name="Kop L."/>
        </authorList>
    </citation>
    <scope>NUCLEOTIDE SEQUENCE [LARGE SCALE GENOMIC DNA]</scope>
    <source>
        <strain evidence="1 2">347</strain>
    </source>
</reference>
<name>A0ABN8W2W4_9BACT</name>